<keyword evidence="1" id="KW-0812">Transmembrane</keyword>
<gene>
    <name evidence="2" type="ORF">METZ01_LOCUS351007</name>
</gene>
<evidence type="ECO:0000313" key="2">
    <source>
        <dbReference type="EMBL" id="SVC98153.1"/>
    </source>
</evidence>
<keyword evidence="1" id="KW-1133">Transmembrane helix</keyword>
<protein>
    <submittedName>
        <fullName evidence="2">Uncharacterized protein</fullName>
    </submittedName>
</protein>
<name>A0A382RKC7_9ZZZZ</name>
<reference evidence="2" key="1">
    <citation type="submission" date="2018-05" db="EMBL/GenBank/DDBJ databases">
        <authorList>
            <person name="Lanie J.A."/>
            <person name="Ng W.-L."/>
            <person name="Kazmierczak K.M."/>
            <person name="Andrzejewski T.M."/>
            <person name="Davidsen T.M."/>
            <person name="Wayne K.J."/>
            <person name="Tettelin H."/>
            <person name="Glass J.I."/>
            <person name="Rusch D."/>
            <person name="Podicherti R."/>
            <person name="Tsui H.-C.T."/>
            <person name="Winkler M.E."/>
        </authorList>
    </citation>
    <scope>NUCLEOTIDE SEQUENCE</scope>
</reference>
<dbReference type="EMBL" id="UINC01122377">
    <property type="protein sequence ID" value="SVC98153.1"/>
    <property type="molecule type" value="Genomic_DNA"/>
</dbReference>
<evidence type="ECO:0000256" key="1">
    <source>
        <dbReference type="SAM" id="Phobius"/>
    </source>
</evidence>
<accession>A0A382RKC7</accession>
<proteinExistence type="predicted"/>
<keyword evidence="1" id="KW-0472">Membrane</keyword>
<dbReference type="AlphaFoldDB" id="A0A382RKC7"/>
<feature type="transmembrane region" description="Helical" evidence="1">
    <location>
        <begin position="7"/>
        <end position="26"/>
    </location>
</feature>
<sequence>MKKSSDVGIGVGVAGLSGGQAVLLAMEYPLNS</sequence>
<organism evidence="2">
    <name type="scientific">marine metagenome</name>
    <dbReference type="NCBI Taxonomy" id="408172"/>
    <lineage>
        <taxon>unclassified sequences</taxon>
        <taxon>metagenomes</taxon>
        <taxon>ecological metagenomes</taxon>
    </lineage>
</organism>